<reference evidence="3 4" key="1">
    <citation type="journal article" date="2023" name="Int. J. Mol. Sci.">
        <title>De Novo Assembly and Annotation of 11 Diverse Shrub Willow (Salix) Genomes Reveals Novel Gene Organization in Sex-Linked Regions.</title>
        <authorList>
            <person name="Hyden B."/>
            <person name="Feng K."/>
            <person name="Yates T.B."/>
            <person name="Jawdy S."/>
            <person name="Cereghino C."/>
            <person name="Smart L.B."/>
            <person name="Muchero W."/>
        </authorList>
    </citation>
    <scope>NUCLEOTIDE SEQUENCE [LARGE SCALE GENOMIC DNA]</scope>
    <source>
        <tissue evidence="3">Shoot tip</tissue>
    </source>
</reference>
<dbReference type="AlphaFoldDB" id="A0AAD6JB38"/>
<keyword evidence="4" id="KW-1185">Reference proteome</keyword>
<feature type="chain" id="PRO_5042198254" description="Partial AB-hydrolase lipase domain-containing protein" evidence="1">
    <location>
        <begin position="23"/>
        <end position="103"/>
    </location>
</feature>
<dbReference type="Proteomes" id="UP001162972">
    <property type="component" value="Chromosome 14"/>
</dbReference>
<organism evidence="3 4">
    <name type="scientific">Salix udensis</name>
    <dbReference type="NCBI Taxonomy" id="889485"/>
    <lineage>
        <taxon>Eukaryota</taxon>
        <taxon>Viridiplantae</taxon>
        <taxon>Streptophyta</taxon>
        <taxon>Embryophyta</taxon>
        <taxon>Tracheophyta</taxon>
        <taxon>Spermatophyta</taxon>
        <taxon>Magnoliopsida</taxon>
        <taxon>eudicotyledons</taxon>
        <taxon>Gunneridae</taxon>
        <taxon>Pentapetalae</taxon>
        <taxon>rosids</taxon>
        <taxon>fabids</taxon>
        <taxon>Malpighiales</taxon>
        <taxon>Salicaceae</taxon>
        <taxon>Saliceae</taxon>
        <taxon>Salix</taxon>
    </lineage>
</organism>
<proteinExistence type="predicted"/>
<comment type="caution">
    <text evidence="3">The sequence shown here is derived from an EMBL/GenBank/DDBJ whole genome shotgun (WGS) entry which is preliminary data.</text>
</comment>
<feature type="domain" description="Partial AB-hydrolase lipase" evidence="2">
    <location>
        <begin position="51"/>
        <end position="99"/>
    </location>
</feature>
<gene>
    <name evidence="3" type="ORF">OIU84_016745</name>
</gene>
<dbReference type="Pfam" id="PF04083">
    <property type="entry name" value="Abhydro_lipase"/>
    <property type="match status" value="1"/>
</dbReference>
<dbReference type="InterPro" id="IPR029058">
    <property type="entry name" value="AB_hydrolase_fold"/>
</dbReference>
<dbReference type="Gene3D" id="3.40.50.1820">
    <property type="entry name" value="alpha/beta hydrolase"/>
    <property type="match status" value="1"/>
</dbReference>
<dbReference type="EMBL" id="JAPFFJ010000019">
    <property type="protein sequence ID" value="KAJ6401387.1"/>
    <property type="molecule type" value="Genomic_DNA"/>
</dbReference>
<accession>A0AAD6JB38</accession>
<evidence type="ECO:0000313" key="4">
    <source>
        <dbReference type="Proteomes" id="UP001162972"/>
    </source>
</evidence>
<evidence type="ECO:0000256" key="1">
    <source>
        <dbReference type="SAM" id="SignalP"/>
    </source>
</evidence>
<keyword evidence="1" id="KW-0732">Signal</keyword>
<evidence type="ECO:0000259" key="2">
    <source>
        <dbReference type="Pfam" id="PF04083"/>
    </source>
</evidence>
<dbReference type="GO" id="GO:0006629">
    <property type="term" value="P:lipid metabolic process"/>
    <property type="evidence" value="ECO:0007669"/>
    <property type="project" value="InterPro"/>
</dbReference>
<name>A0AAD6JB38_9ROSI</name>
<sequence length="103" mass="10813">MAEALATQILAILFCLSAAAAAARTKSYSFNSQDSTSVSFLNANDGICKSVVEPKGYACQENTVTTKDGYILSIQRVPSGLSGQAADNPPVLLQHGLMMVRSS</sequence>
<dbReference type="PANTHER" id="PTHR11005">
    <property type="entry name" value="LYSOSOMAL ACID LIPASE-RELATED"/>
    <property type="match status" value="1"/>
</dbReference>
<dbReference type="InterPro" id="IPR006693">
    <property type="entry name" value="AB_hydrolase_lipase"/>
</dbReference>
<evidence type="ECO:0000313" key="3">
    <source>
        <dbReference type="EMBL" id="KAJ6401387.1"/>
    </source>
</evidence>
<feature type="signal peptide" evidence="1">
    <location>
        <begin position="1"/>
        <end position="22"/>
    </location>
</feature>
<protein>
    <recommendedName>
        <fullName evidence="2">Partial AB-hydrolase lipase domain-containing protein</fullName>
    </recommendedName>
</protein>